<name>A0A7H9AN17_9FLAO</name>
<sequence>MLLIIFGKALAIWNSCGLWVILVKATYREALKTNTPIIIPKLKEKMMMSNEAKTETIIKANREIGSPNMTALFLMFL</sequence>
<evidence type="ECO:0000313" key="1">
    <source>
        <dbReference type="EMBL" id="QLG44817.1"/>
    </source>
</evidence>
<gene>
    <name evidence="1" type="ORF">HYG79_05440</name>
</gene>
<proteinExistence type="predicted"/>
<evidence type="ECO:0000313" key="2">
    <source>
        <dbReference type="Proteomes" id="UP000509302"/>
    </source>
</evidence>
<organism evidence="1 2">
    <name type="scientific">Costertonia aggregata</name>
    <dbReference type="NCBI Taxonomy" id="343403"/>
    <lineage>
        <taxon>Bacteria</taxon>
        <taxon>Pseudomonadati</taxon>
        <taxon>Bacteroidota</taxon>
        <taxon>Flavobacteriia</taxon>
        <taxon>Flavobacteriales</taxon>
        <taxon>Flavobacteriaceae</taxon>
        <taxon>Costertonia</taxon>
    </lineage>
</organism>
<dbReference type="RefSeq" id="WP_179241119.1">
    <property type="nucleotide sequence ID" value="NZ_CP058595.1"/>
</dbReference>
<keyword evidence="2" id="KW-1185">Reference proteome</keyword>
<dbReference type="KEGG" id="cagg:HYG79_05440"/>
<accession>A0A7H9AN17</accession>
<reference evidence="1 2" key="1">
    <citation type="journal article" date="2006" name="Int. J. Syst. Evol. Microbiol.">
        <title>Costertonia aggregata gen. nov., sp. nov., a mesophilic marine bacterium of the family Flavobacteriaceae, isolated from a mature biofilm.</title>
        <authorList>
            <person name="Kwon K.K."/>
            <person name="Lee Y.K."/>
            <person name="Lee H.K."/>
        </authorList>
    </citation>
    <scope>NUCLEOTIDE SEQUENCE [LARGE SCALE GENOMIC DNA]</scope>
    <source>
        <strain evidence="1 2">KCCM 42265</strain>
    </source>
</reference>
<dbReference type="EMBL" id="CP058595">
    <property type="protein sequence ID" value="QLG44817.1"/>
    <property type="molecule type" value="Genomic_DNA"/>
</dbReference>
<dbReference type="AlphaFoldDB" id="A0A7H9AN17"/>
<dbReference type="Proteomes" id="UP000509302">
    <property type="component" value="Chromosome"/>
</dbReference>
<protein>
    <submittedName>
        <fullName evidence="1">Uncharacterized protein</fullName>
    </submittedName>
</protein>